<protein>
    <submittedName>
        <fullName evidence="1">Uncharacterized protein</fullName>
    </submittedName>
</protein>
<keyword evidence="2" id="KW-1185">Reference proteome</keyword>
<name>A0A5B7FIZ8_PORTR</name>
<accession>A0A5B7FIZ8</accession>
<dbReference type="EMBL" id="VSRR010006750">
    <property type="protein sequence ID" value="MPC45485.1"/>
    <property type="molecule type" value="Genomic_DNA"/>
</dbReference>
<proteinExistence type="predicted"/>
<organism evidence="1 2">
    <name type="scientific">Portunus trituberculatus</name>
    <name type="common">Swimming crab</name>
    <name type="synonym">Neptunus trituberculatus</name>
    <dbReference type="NCBI Taxonomy" id="210409"/>
    <lineage>
        <taxon>Eukaryota</taxon>
        <taxon>Metazoa</taxon>
        <taxon>Ecdysozoa</taxon>
        <taxon>Arthropoda</taxon>
        <taxon>Crustacea</taxon>
        <taxon>Multicrustacea</taxon>
        <taxon>Malacostraca</taxon>
        <taxon>Eumalacostraca</taxon>
        <taxon>Eucarida</taxon>
        <taxon>Decapoda</taxon>
        <taxon>Pleocyemata</taxon>
        <taxon>Brachyura</taxon>
        <taxon>Eubrachyura</taxon>
        <taxon>Portunoidea</taxon>
        <taxon>Portunidae</taxon>
        <taxon>Portuninae</taxon>
        <taxon>Portunus</taxon>
    </lineage>
</organism>
<dbReference type="AlphaFoldDB" id="A0A5B7FIZ8"/>
<reference evidence="1 2" key="1">
    <citation type="submission" date="2019-05" db="EMBL/GenBank/DDBJ databases">
        <title>Another draft genome of Portunus trituberculatus and its Hox gene families provides insights of decapod evolution.</title>
        <authorList>
            <person name="Jeong J.-H."/>
            <person name="Song I."/>
            <person name="Kim S."/>
            <person name="Choi T."/>
            <person name="Kim D."/>
            <person name="Ryu S."/>
            <person name="Kim W."/>
        </authorList>
    </citation>
    <scope>NUCLEOTIDE SEQUENCE [LARGE SCALE GENOMIC DNA]</scope>
    <source>
        <tissue evidence="1">Muscle</tissue>
    </source>
</reference>
<evidence type="ECO:0000313" key="2">
    <source>
        <dbReference type="Proteomes" id="UP000324222"/>
    </source>
</evidence>
<dbReference type="Proteomes" id="UP000324222">
    <property type="component" value="Unassembled WGS sequence"/>
</dbReference>
<comment type="caution">
    <text evidence="1">The sequence shown here is derived from an EMBL/GenBank/DDBJ whole genome shotgun (WGS) entry which is preliminary data.</text>
</comment>
<sequence length="92" mass="10149">MWTNKSAAVVRSSIMFLCVPARRGESSCRDVWLEGVPSIRLSLEGSAPVTSLDTKPLHLALPVSESPPVHMNRLTWFGSFPPHITVTTSHHE</sequence>
<evidence type="ECO:0000313" key="1">
    <source>
        <dbReference type="EMBL" id="MPC45485.1"/>
    </source>
</evidence>
<gene>
    <name evidence="1" type="ORF">E2C01_039184</name>
</gene>